<keyword evidence="1" id="KW-0677">Repeat</keyword>
<keyword evidence="5" id="KW-0472">Membrane</keyword>
<sequence length="770" mass="87612">MKVRQYLLKTEKIHVEPTLYPYSAITGKGNSLSRFLAFLLIAGLCIATIPASPVFSQTAAELFEKGKMTFASGDAQGAISLFRRSIESDPLFVDAYKALFFTLEKLQKHDEIVKIGTEAVKRAVEMDISDRAYIYFRLAKSHLALEQFIEAQEAAKKARELDESRSDFKVLNDEIEQKKREKAKKLFAEATELFNSGSFTQVVDTLGEAMRLDPSDSSTRDLYRKAQDEIRAIKAKKEASKLKATILATMRGGDLDAALAHAQSAMESQPDNPDFPQLKNQIQEQISKKQKAVEEAKLREEEEKKLSNQLEYHRNLGLRQLNQENWEEAARSFEIVLKIAPNDMDIRKKLEIARRGQALKNDIQKGKELLSEGKCDAAATSFKSALIQVPNSKSICTLLAKCYEEQTRYDQAVDVYKNFIKDNPEATEFIEKIGDLQMEAEKAKDAVETYKSFLEINPGRIDLVIKVADALTAAGNLNDAESFMSNHLKKKPLNLNLLEKLAQIQEKAEHFKEAIKTYKTILTTQPEQETTVNAFYKMGCIFMATEKYNDAIERFREVDKRHPNYLDVPEKIKQLVWKKYLPMIKTILIIAGTILLWVLWGFTAPLWDNLSEGKKGKKIQNAKALLKKGNLKKGVDLYEDTIKKFRLNQSEQKDAYYQIAHSYLKSGNFDKALLYSDKLAELERKNIKAYAISAEAMLNMGLLEKAIMQCRYALDIDPSNDAIHKIFQQAYLNTGKAEELLLEYEELAHSYPNNMTLRNIILKLKNEHGG</sequence>
<comment type="caution">
    <text evidence="6">The sequence shown here is derived from an EMBL/GenBank/DDBJ whole genome shotgun (WGS) entry which is preliminary data.</text>
</comment>
<feature type="repeat" description="TPR" evidence="3">
    <location>
        <begin position="653"/>
        <end position="686"/>
    </location>
</feature>
<evidence type="ECO:0000313" key="7">
    <source>
        <dbReference type="Proteomes" id="UP000233256"/>
    </source>
</evidence>
<evidence type="ECO:0008006" key="8">
    <source>
        <dbReference type="Google" id="ProtNLM"/>
    </source>
</evidence>
<feature type="repeat" description="TPR" evidence="3">
    <location>
        <begin position="427"/>
        <end position="460"/>
    </location>
</feature>
<gene>
    <name evidence="6" type="ORF">CVV64_05495</name>
</gene>
<evidence type="ECO:0000256" key="3">
    <source>
        <dbReference type="PROSITE-ProRule" id="PRU00339"/>
    </source>
</evidence>
<keyword evidence="5" id="KW-1133">Transmembrane helix</keyword>
<dbReference type="InterPro" id="IPR011990">
    <property type="entry name" value="TPR-like_helical_dom_sf"/>
</dbReference>
<reference evidence="6 7" key="1">
    <citation type="journal article" date="2017" name="ISME J.">
        <title>Potential for microbial H2 and metal transformations associated with novel bacteria and archaea in deep terrestrial subsurface sediments.</title>
        <authorList>
            <person name="Hernsdorf A.W."/>
            <person name="Amano Y."/>
            <person name="Miyakawa K."/>
            <person name="Ise K."/>
            <person name="Suzuki Y."/>
            <person name="Anantharaman K."/>
            <person name="Probst A."/>
            <person name="Burstein D."/>
            <person name="Thomas B.C."/>
            <person name="Banfield J.F."/>
        </authorList>
    </citation>
    <scope>NUCLEOTIDE SEQUENCE [LARGE SCALE GENOMIC DNA]</scope>
    <source>
        <strain evidence="6">HGW-Wallbacteria-1</strain>
    </source>
</reference>
<dbReference type="InterPro" id="IPR019734">
    <property type="entry name" value="TPR_rpt"/>
</dbReference>
<evidence type="ECO:0000256" key="4">
    <source>
        <dbReference type="SAM" id="Coils"/>
    </source>
</evidence>
<feature type="repeat" description="TPR" evidence="3">
    <location>
        <begin position="532"/>
        <end position="565"/>
    </location>
</feature>
<evidence type="ECO:0000256" key="5">
    <source>
        <dbReference type="SAM" id="Phobius"/>
    </source>
</evidence>
<name>A0A2N1PSA5_9BACT</name>
<dbReference type="AlphaFoldDB" id="A0A2N1PSA5"/>
<dbReference type="Pfam" id="PF13181">
    <property type="entry name" value="TPR_8"/>
    <property type="match status" value="1"/>
</dbReference>
<accession>A0A2N1PSA5</accession>
<feature type="repeat" description="TPR" evidence="3">
    <location>
        <begin position="310"/>
        <end position="343"/>
    </location>
</feature>
<feature type="transmembrane region" description="Helical" evidence="5">
    <location>
        <begin position="35"/>
        <end position="55"/>
    </location>
</feature>
<dbReference type="Pfam" id="PF13174">
    <property type="entry name" value="TPR_6"/>
    <property type="match status" value="1"/>
</dbReference>
<dbReference type="PANTHER" id="PTHR45586">
    <property type="entry name" value="TPR REPEAT-CONTAINING PROTEIN PA4667"/>
    <property type="match status" value="1"/>
</dbReference>
<evidence type="ECO:0000313" key="6">
    <source>
        <dbReference type="EMBL" id="PKK91224.1"/>
    </source>
</evidence>
<dbReference type="SMART" id="SM00028">
    <property type="entry name" value="TPR"/>
    <property type="match status" value="12"/>
</dbReference>
<dbReference type="SUPFAM" id="SSF48452">
    <property type="entry name" value="TPR-like"/>
    <property type="match status" value="3"/>
</dbReference>
<keyword evidence="5" id="KW-0812">Transmembrane</keyword>
<dbReference type="PANTHER" id="PTHR45586:SF1">
    <property type="entry name" value="LIPOPOLYSACCHARIDE ASSEMBLY PROTEIN B"/>
    <property type="match status" value="1"/>
</dbReference>
<proteinExistence type="predicted"/>
<feature type="coiled-coil region" evidence="4">
    <location>
        <begin position="279"/>
        <end position="309"/>
    </location>
</feature>
<dbReference type="PROSITE" id="PS50005">
    <property type="entry name" value="TPR"/>
    <property type="match status" value="4"/>
</dbReference>
<dbReference type="Proteomes" id="UP000233256">
    <property type="component" value="Unassembled WGS sequence"/>
</dbReference>
<dbReference type="Pfam" id="PF14559">
    <property type="entry name" value="TPR_19"/>
    <property type="match status" value="1"/>
</dbReference>
<keyword evidence="4" id="KW-0175">Coiled coil</keyword>
<dbReference type="Gene3D" id="1.25.40.10">
    <property type="entry name" value="Tetratricopeptide repeat domain"/>
    <property type="match status" value="5"/>
</dbReference>
<organism evidence="6 7">
    <name type="scientific">Candidatus Wallbacteria bacterium HGW-Wallbacteria-1</name>
    <dbReference type="NCBI Taxonomy" id="2013854"/>
    <lineage>
        <taxon>Bacteria</taxon>
        <taxon>Candidatus Walliibacteriota</taxon>
    </lineage>
</organism>
<evidence type="ECO:0000256" key="2">
    <source>
        <dbReference type="ARBA" id="ARBA00022803"/>
    </source>
</evidence>
<keyword evidence="2 3" id="KW-0802">TPR repeat</keyword>
<protein>
    <recommendedName>
        <fullName evidence="8">Tetratricopeptide repeat protein</fullName>
    </recommendedName>
</protein>
<evidence type="ECO:0000256" key="1">
    <source>
        <dbReference type="ARBA" id="ARBA00022737"/>
    </source>
</evidence>
<dbReference type="InterPro" id="IPR051012">
    <property type="entry name" value="CellSynth/LPSAsmb/PSIAsmb"/>
</dbReference>
<dbReference type="EMBL" id="PGXC01000003">
    <property type="protein sequence ID" value="PKK91224.1"/>
    <property type="molecule type" value="Genomic_DNA"/>
</dbReference>